<dbReference type="AlphaFoldDB" id="A0A438D243"/>
<organism evidence="1 2">
    <name type="scientific">Vitis vinifera</name>
    <name type="common">Grape</name>
    <dbReference type="NCBI Taxonomy" id="29760"/>
    <lineage>
        <taxon>Eukaryota</taxon>
        <taxon>Viridiplantae</taxon>
        <taxon>Streptophyta</taxon>
        <taxon>Embryophyta</taxon>
        <taxon>Tracheophyta</taxon>
        <taxon>Spermatophyta</taxon>
        <taxon>Magnoliopsida</taxon>
        <taxon>eudicotyledons</taxon>
        <taxon>Gunneridae</taxon>
        <taxon>Pentapetalae</taxon>
        <taxon>rosids</taxon>
        <taxon>Vitales</taxon>
        <taxon>Vitaceae</taxon>
        <taxon>Viteae</taxon>
        <taxon>Vitis</taxon>
    </lineage>
</organism>
<evidence type="ECO:0000313" key="1">
    <source>
        <dbReference type="EMBL" id="RVW29539.1"/>
    </source>
</evidence>
<protein>
    <recommendedName>
        <fullName evidence="3">DUF4283 domain-containing protein</fullName>
    </recommendedName>
</protein>
<evidence type="ECO:0000313" key="2">
    <source>
        <dbReference type="Proteomes" id="UP000288805"/>
    </source>
</evidence>
<dbReference type="Proteomes" id="UP000288805">
    <property type="component" value="Unassembled WGS sequence"/>
</dbReference>
<comment type="caution">
    <text evidence="1">The sequence shown here is derived from an EMBL/GenBank/DDBJ whole genome shotgun (WGS) entry which is preliminary data.</text>
</comment>
<gene>
    <name evidence="1" type="ORF">CK203_077438</name>
</gene>
<sequence length="329" mass="36975">MWLKGSWKGKLWREAEVRPLKLGLGVGVQVVCWKEWKLIVRIRMEAYWVEDVREFRGGFYSVEKLHCLKLVSFLEERKLPPLVSLRPMERGSRSMDLMKRILCRFVGRWGEHSNLVPKLPLLRRWVGHGRSLEGVRISLVEGNLFLFDFGKSFDVTMLSRGLRGYKDKVLHLDGLGDCCGGFLVVDEDVAHLRNLEWISVLVRSYGRKTPSNGNNGLEARGKPVEVLCIDESLVVAENSEKAMVDGGPVEAMEGDGDGRQASRGCVELGNGVSMTNSVDDLALFRAYFLSRGLNPLMLELPLPMVHPLSTNVAIMAEAARHPDTLSLFL</sequence>
<reference evidence="1 2" key="1">
    <citation type="journal article" date="2018" name="PLoS Genet.">
        <title>Population sequencing reveals clonal diversity and ancestral inbreeding in the grapevine cultivar Chardonnay.</title>
        <authorList>
            <person name="Roach M.J."/>
            <person name="Johnson D.L."/>
            <person name="Bohlmann J."/>
            <person name="van Vuuren H.J."/>
            <person name="Jones S.J."/>
            <person name="Pretorius I.S."/>
            <person name="Schmidt S.A."/>
            <person name="Borneman A.R."/>
        </authorList>
    </citation>
    <scope>NUCLEOTIDE SEQUENCE [LARGE SCALE GENOMIC DNA]</scope>
    <source>
        <strain evidence="2">cv. Chardonnay</strain>
        <tissue evidence="1">Leaf</tissue>
    </source>
</reference>
<proteinExistence type="predicted"/>
<name>A0A438D243_VITVI</name>
<accession>A0A438D243</accession>
<evidence type="ECO:0008006" key="3">
    <source>
        <dbReference type="Google" id="ProtNLM"/>
    </source>
</evidence>
<dbReference type="EMBL" id="QGNW01001839">
    <property type="protein sequence ID" value="RVW29539.1"/>
    <property type="molecule type" value="Genomic_DNA"/>
</dbReference>